<name>A0AA36GSI6_CYLNA</name>
<proteinExistence type="predicted"/>
<evidence type="ECO:0000313" key="3">
    <source>
        <dbReference type="Proteomes" id="UP001176961"/>
    </source>
</evidence>
<comment type="caution">
    <text evidence="2">The sequence shown here is derived from an EMBL/GenBank/DDBJ whole genome shotgun (WGS) entry which is preliminary data.</text>
</comment>
<keyword evidence="1" id="KW-0472">Membrane</keyword>
<reference evidence="2" key="1">
    <citation type="submission" date="2023-07" db="EMBL/GenBank/DDBJ databases">
        <authorList>
            <consortium name="CYATHOMIX"/>
        </authorList>
    </citation>
    <scope>NUCLEOTIDE SEQUENCE</scope>
    <source>
        <strain evidence="2">N/A</strain>
    </source>
</reference>
<keyword evidence="1" id="KW-1133">Transmembrane helix</keyword>
<keyword evidence="1" id="KW-0812">Transmembrane</keyword>
<sequence length="87" mass="9658">MAVSRMSKGAREIIAEMHAMISALCSMDSIIDEGMSDVERSAKLSQGAFLATKQNCDDRGLYTMWEIILSMSWVILCHLFELLSAVV</sequence>
<organism evidence="2 3">
    <name type="scientific">Cylicocyclus nassatus</name>
    <name type="common">Nematode worm</name>
    <dbReference type="NCBI Taxonomy" id="53992"/>
    <lineage>
        <taxon>Eukaryota</taxon>
        <taxon>Metazoa</taxon>
        <taxon>Ecdysozoa</taxon>
        <taxon>Nematoda</taxon>
        <taxon>Chromadorea</taxon>
        <taxon>Rhabditida</taxon>
        <taxon>Rhabditina</taxon>
        <taxon>Rhabditomorpha</taxon>
        <taxon>Strongyloidea</taxon>
        <taxon>Strongylidae</taxon>
        <taxon>Cylicocyclus</taxon>
    </lineage>
</organism>
<dbReference type="Proteomes" id="UP001176961">
    <property type="component" value="Unassembled WGS sequence"/>
</dbReference>
<accession>A0AA36GSI6</accession>
<evidence type="ECO:0000256" key="1">
    <source>
        <dbReference type="SAM" id="Phobius"/>
    </source>
</evidence>
<protein>
    <submittedName>
        <fullName evidence="2">Uncharacterized protein</fullName>
    </submittedName>
</protein>
<evidence type="ECO:0000313" key="2">
    <source>
        <dbReference type="EMBL" id="CAJ0597474.1"/>
    </source>
</evidence>
<feature type="transmembrane region" description="Helical" evidence="1">
    <location>
        <begin position="67"/>
        <end position="86"/>
    </location>
</feature>
<keyword evidence="3" id="KW-1185">Reference proteome</keyword>
<gene>
    <name evidence="2" type="ORF">CYNAS_LOCUS9457</name>
</gene>
<dbReference type="EMBL" id="CATQJL010000223">
    <property type="protein sequence ID" value="CAJ0597474.1"/>
    <property type="molecule type" value="Genomic_DNA"/>
</dbReference>
<dbReference type="AlphaFoldDB" id="A0AA36GSI6"/>